<dbReference type="Proteomes" id="UP001145114">
    <property type="component" value="Unassembled WGS sequence"/>
</dbReference>
<dbReference type="EMBL" id="JAMZIH010007466">
    <property type="protein sequence ID" value="KAJ1673048.1"/>
    <property type="molecule type" value="Genomic_DNA"/>
</dbReference>
<feature type="non-terminal residue" evidence="1">
    <location>
        <position position="423"/>
    </location>
</feature>
<accession>A0ACC1H9B4</accession>
<name>A0ACC1H9B4_9FUNG</name>
<reference evidence="1" key="1">
    <citation type="submission" date="2022-06" db="EMBL/GenBank/DDBJ databases">
        <title>Phylogenomic reconstructions and comparative analyses of Kickxellomycotina fungi.</title>
        <authorList>
            <person name="Reynolds N.K."/>
            <person name="Stajich J.E."/>
            <person name="Barry K."/>
            <person name="Grigoriev I.V."/>
            <person name="Crous P."/>
            <person name="Smith M.E."/>
        </authorList>
    </citation>
    <scope>NUCLEOTIDE SEQUENCE</scope>
    <source>
        <strain evidence="1">RSA 2271</strain>
    </source>
</reference>
<proteinExistence type="predicted"/>
<organism evidence="1 2">
    <name type="scientific">Spiromyces aspiralis</name>
    <dbReference type="NCBI Taxonomy" id="68401"/>
    <lineage>
        <taxon>Eukaryota</taxon>
        <taxon>Fungi</taxon>
        <taxon>Fungi incertae sedis</taxon>
        <taxon>Zoopagomycota</taxon>
        <taxon>Kickxellomycotina</taxon>
        <taxon>Kickxellomycetes</taxon>
        <taxon>Kickxellales</taxon>
        <taxon>Kickxellaceae</taxon>
        <taxon>Spiromyces</taxon>
    </lineage>
</organism>
<comment type="caution">
    <text evidence="1">The sequence shown here is derived from an EMBL/GenBank/DDBJ whole genome shotgun (WGS) entry which is preliminary data.</text>
</comment>
<keyword evidence="2" id="KW-1185">Reference proteome</keyword>
<evidence type="ECO:0000313" key="1">
    <source>
        <dbReference type="EMBL" id="KAJ1673048.1"/>
    </source>
</evidence>
<evidence type="ECO:0000313" key="2">
    <source>
        <dbReference type="Proteomes" id="UP001145114"/>
    </source>
</evidence>
<gene>
    <name evidence="1" type="ORF">EV182_005989</name>
</gene>
<protein>
    <submittedName>
        <fullName evidence="1">Uncharacterized protein</fullName>
    </submittedName>
</protein>
<sequence>MHQYPPSSPPRYKMESVNGGPPQIKLLQSCDFCRRRKVKCDGTKPTCSTCVRHKVPCHYSPLTIPRRRSGKRNRDVNGASNVGESQHSSTPQLDSDRGHNNADVEELQRADAKRIRIDAVEKHQRHSQRNQSDDILEMRQEMHSLRTEFSNLSQQMERLTHLLTGHKLQGNNNTMAGLASPECMSNPHFLHGSDIPHNPRKTSIIEEINMKHAKLQDKLMESYPEFKLPPGFSPRPLSQMGQSILSDNELCNHLIDTFYEFIDPNTKSYMPRSILLSLKAVNRAPKTLLYAIMADASMHSDHPSIIAFTRQGCRALFLEQAYRESIDCMRYDSLENCVTLLIFGLVVSRAGFPRAWLMPTVAFRMMMRMRLYMMDSSRFRCIFEDNTLIQREWKRRVFWGMFGIEMMISTAGTTPCQLYIEDI</sequence>